<reference evidence="12 13" key="1">
    <citation type="submission" date="2017-12" db="EMBL/GenBank/DDBJ databases">
        <title>Taxonomic description and draft genome of Pradoshia cofamensis Gen. nov., sp. nov., a thermotolerant bacillale isolated from anterior gut of earthworm Eisenia fetida.</title>
        <authorList>
            <person name="Saha T."/>
            <person name="Chakraborty R."/>
        </authorList>
    </citation>
    <scope>NUCLEOTIDE SEQUENCE [LARGE SCALE GENOMIC DNA]</scope>
    <source>
        <strain evidence="12 13">EAG3</strain>
    </source>
</reference>
<dbReference type="SUPFAM" id="SSF52518">
    <property type="entry name" value="Thiamin diphosphate-binding fold (THDP-binding)"/>
    <property type="match status" value="2"/>
</dbReference>
<evidence type="ECO:0000256" key="9">
    <source>
        <dbReference type="ARBA" id="ARBA00023229"/>
    </source>
</evidence>
<dbReference type="HAMAP" id="MF_00315">
    <property type="entry name" value="DXP_synth"/>
    <property type="match status" value="1"/>
</dbReference>
<keyword evidence="5 10" id="KW-0479">Metal-binding</keyword>
<feature type="binding site" evidence="10">
    <location>
        <position position="173"/>
    </location>
    <ligand>
        <name>thiamine diphosphate</name>
        <dbReference type="ChEBI" id="CHEBI:58937"/>
    </ligand>
</feature>
<dbReference type="PROSITE" id="PS00802">
    <property type="entry name" value="TRANSKETOLASE_2"/>
    <property type="match status" value="1"/>
</dbReference>
<dbReference type="CDD" id="cd07033">
    <property type="entry name" value="TPP_PYR_DXS_TK_like"/>
    <property type="match status" value="1"/>
</dbReference>
<dbReference type="PANTHER" id="PTHR43322">
    <property type="entry name" value="1-D-DEOXYXYLULOSE 5-PHOSPHATE SYNTHASE-RELATED"/>
    <property type="match status" value="1"/>
</dbReference>
<evidence type="ECO:0000256" key="1">
    <source>
        <dbReference type="ARBA" id="ARBA00004980"/>
    </source>
</evidence>
<dbReference type="InterPro" id="IPR033248">
    <property type="entry name" value="Transketolase_C"/>
</dbReference>
<dbReference type="SMART" id="SM00861">
    <property type="entry name" value="Transket_pyr"/>
    <property type="match status" value="1"/>
</dbReference>
<sequence>MDLLSIKDPSFLKKMTNAQLEALSEEIRTFLIEQLSKTGGHIGPNLGVVELTIALHKEFNSPKDKLLWDVGHQSYVHKILTGRACQFDTLRQYKGLCGFPKMIESKHDVWETGHSSTSLSAAMGMAIARDLKKEKSYIVPIIGDGALTGGMALEALNHIGHEKKDMIVVLNDNEMSIAPNVGALHSILGRMRTAGKYNYVKDELEVLLKKIPAVGGKLAQTAERVKDSLKYLVVSGMFFEELGFTYLGPVDGHNFEELSENLKYAKKTKGPVLLHVITKKGKGYDPAETDAVGTWHGTGPYKMETGDIIKELNAPPAWSALVSETVRRLAREDDRIVAITPAMPVGSKLLGFASEFPDRMFDVGIAEQHATTVAAGLATQGMKPFLAIYSTFLQRAYDQMLHDICRQNLNVFVGIDRAGLVGADGETHQGVFDISFLRSMPNLVLMMPKDENEGQHMVNTAIQYDDGPIAMRFPRGNGLGVKMDDELKTIPIGTWEVIREGNDAVILTFGTTIPMALEAAEAMAEKGIQVRVVNARFIKPLDEVMLSEIMSANLPILTIEEAVLQGGFGSAVLEFAEEQGYTQTYIKRMGIPDEFIEHGSVSKLLADIHLTTEAAIENLTKMTYKVTKKAY</sequence>
<evidence type="ECO:0000313" key="13">
    <source>
        <dbReference type="Proteomes" id="UP000239663"/>
    </source>
</evidence>
<dbReference type="Pfam" id="PF02780">
    <property type="entry name" value="Transketolase_C"/>
    <property type="match status" value="1"/>
</dbReference>
<comment type="cofactor">
    <cofactor evidence="10">
        <name>Mg(2+)</name>
        <dbReference type="ChEBI" id="CHEBI:18420"/>
    </cofactor>
    <text evidence="10">Binds 1 Mg(2+) ion per subunit.</text>
</comment>
<feature type="binding site" evidence="10">
    <location>
        <position position="284"/>
    </location>
    <ligand>
        <name>thiamine diphosphate</name>
        <dbReference type="ChEBI" id="CHEBI:58937"/>
    </ligand>
</feature>
<comment type="similarity">
    <text evidence="2 10">Belongs to the transketolase family. DXPS subfamily.</text>
</comment>
<evidence type="ECO:0000256" key="2">
    <source>
        <dbReference type="ARBA" id="ARBA00011081"/>
    </source>
</evidence>
<keyword evidence="6 10" id="KW-0460">Magnesium</keyword>
<dbReference type="GO" id="GO:0008661">
    <property type="term" value="F:1-deoxy-D-xylulose-5-phosphate synthase activity"/>
    <property type="evidence" value="ECO:0007669"/>
    <property type="project" value="UniProtKB-UniRule"/>
</dbReference>
<dbReference type="Gene3D" id="3.40.50.970">
    <property type="match status" value="2"/>
</dbReference>
<comment type="function">
    <text evidence="10">Catalyzes the acyloin condensation reaction between C atoms 2 and 3 of pyruvate and glyceraldehyde 3-phosphate to yield 1-deoxy-D-xylulose-5-phosphate (DXP).</text>
</comment>
<feature type="domain" description="Transketolase-like pyrimidine-binding" evidence="11">
    <location>
        <begin position="316"/>
        <end position="481"/>
    </location>
</feature>
<proteinExistence type="inferred from homology"/>
<dbReference type="InterPro" id="IPR005477">
    <property type="entry name" value="Dxylulose-5-P_synthase"/>
</dbReference>
<dbReference type="CDD" id="cd02007">
    <property type="entry name" value="TPP_DXS"/>
    <property type="match status" value="1"/>
</dbReference>
<dbReference type="InterPro" id="IPR009014">
    <property type="entry name" value="Transketo_C/PFOR_II"/>
</dbReference>
<comment type="subunit">
    <text evidence="3 10">Homodimer.</text>
</comment>
<dbReference type="UniPathway" id="UPA00064">
    <property type="reaction ID" value="UER00091"/>
</dbReference>
<dbReference type="FunFam" id="3.40.50.970:FF:000030">
    <property type="entry name" value="1-deoxy-D-xylulose-5-phosphate synthase"/>
    <property type="match status" value="1"/>
</dbReference>
<dbReference type="InterPro" id="IPR029061">
    <property type="entry name" value="THDP-binding"/>
</dbReference>
<dbReference type="GO" id="GO:0005829">
    <property type="term" value="C:cytosol"/>
    <property type="evidence" value="ECO:0007669"/>
    <property type="project" value="TreeGrafter"/>
</dbReference>
<dbReference type="NCBIfam" id="TIGR00204">
    <property type="entry name" value="dxs"/>
    <property type="match status" value="1"/>
</dbReference>
<keyword evidence="8 10" id="KW-0786">Thiamine pyrophosphate</keyword>
<feature type="binding site" evidence="10">
    <location>
        <begin position="145"/>
        <end position="146"/>
    </location>
    <ligand>
        <name>thiamine diphosphate</name>
        <dbReference type="ChEBI" id="CHEBI:58937"/>
    </ligand>
</feature>
<evidence type="ECO:0000259" key="11">
    <source>
        <dbReference type="SMART" id="SM00861"/>
    </source>
</evidence>
<comment type="pathway">
    <text evidence="1 10">Metabolic intermediate biosynthesis; 1-deoxy-D-xylulose 5-phosphate biosynthesis; 1-deoxy-D-xylulose 5-phosphate from D-glyceraldehyde 3-phosphate and pyruvate: step 1/1.</text>
</comment>
<comment type="caution">
    <text evidence="12">The sequence shown here is derived from an EMBL/GenBank/DDBJ whole genome shotgun (WGS) entry which is preliminary data.</text>
</comment>
<dbReference type="FunFam" id="3.40.50.920:FF:000002">
    <property type="entry name" value="1-deoxy-D-xylulose-5-phosphate synthase"/>
    <property type="match status" value="1"/>
</dbReference>
<dbReference type="AlphaFoldDB" id="A0A2S7N5C8"/>
<dbReference type="InterPro" id="IPR005475">
    <property type="entry name" value="Transketolase-like_Pyr-bd"/>
</dbReference>
<dbReference type="InterPro" id="IPR020826">
    <property type="entry name" value="Transketolase_BS"/>
</dbReference>
<evidence type="ECO:0000313" key="12">
    <source>
        <dbReference type="EMBL" id="PQD97226.1"/>
    </source>
</evidence>
<comment type="catalytic activity">
    <reaction evidence="10">
        <text>D-glyceraldehyde 3-phosphate + pyruvate + H(+) = 1-deoxy-D-xylulose 5-phosphate + CO2</text>
        <dbReference type="Rhea" id="RHEA:12605"/>
        <dbReference type="ChEBI" id="CHEBI:15361"/>
        <dbReference type="ChEBI" id="CHEBI:15378"/>
        <dbReference type="ChEBI" id="CHEBI:16526"/>
        <dbReference type="ChEBI" id="CHEBI:57792"/>
        <dbReference type="ChEBI" id="CHEBI:59776"/>
        <dbReference type="EC" id="2.2.1.7"/>
    </reaction>
</comment>
<gene>
    <name evidence="10" type="primary">dxs</name>
    <name evidence="12" type="ORF">CYL18_01320</name>
</gene>
<evidence type="ECO:0000256" key="6">
    <source>
        <dbReference type="ARBA" id="ARBA00022842"/>
    </source>
</evidence>
<dbReference type="GO" id="GO:0016114">
    <property type="term" value="P:terpenoid biosynthetic process"/>
    <property type="evidence" value="ECO:0007669"/>
    <property type="project" value="UniProtKB-UniRule"/>
</dbReference>
<feature type="binding site" evidence="10">
    <location>
        <position position="144"/>
    </location>
    <ligand>
        <name>Mg(2+)</name>
        <dbReference type="ChEBI" id="CHEBI:18420"/>
    </ligand>
</feature>
<evidence type="ECO:0000256" key="10">
    <source>
        <dbReference type="HAMAP-Rule" id="MF_00315"/>
    </source>
</evidence>
<dbReference type="RefSeq" id="WP_104847661.1">
    <property type="nucleotide sequence ID" value="NZ_PKOZ01000001.1"/>
</dbReference>
<keyword evidence="13" id="KW-1185">Reference proteome</keyword>
<evidence type="ECO:0000256" key="7">
    <source>
        <dbReference type="ARBA" id="ARBA00022977"/>
    </source>
</evidence>
<dbReference type="GO" id="GO:0000287">
    <property type="term" value="F:magnesium ion binding"/>
    <property type="evidence" value="ECO:0007669"/>
    <property type="project" value="UniProtKB-UniRule"/>
</dbReference>
<protein>
    <recommendedName>
        <fullName evidence="10">1-deoxy-D-xylulose-5-phosphate synthase</fullName>
        <ecNumber evidence="10">2.2.1.7</ecNumber>
    </recommendedName>
    <alternativeName>
        <fullName evidence="10">1-deoxyxylulose-5-phosphate synthase</fullName>
        <shortName evidence="10">DXP synthase</shortName>
        <shortName evidence="10">DXPS</shortName>
    </alternativeName>
</protein>
<evidence type="ECO:0000256" key="5">
    <source>
        <dbReference type="ARBA" id="ARBA00022723"/>
    </source>
</evidence>
<accession>A0A2S7N5C8</accession>
<dbReference type="Proteomes" id="UP000239663">
    <property type="component" value="Unassembled WGS sequence"/>
</dbReference>
<dbReference type="PANTHER" id="PTHR43322:SF5">
    <property type="entry name" value="1-DEOXY-D-XYLULOSE-5-PHOSPHATE SYNTHASE, CHLOROPLASTIC"/>
    <property type="match status" value="1"/>
</dbReference>
<dbReference type="Gene3D" id="3.40.50.920">
    <property type="match status" value="1"/>
</dbReference>
<feature type="binding site" evidence="10">
    <location>
        <position position="367"/>
    </location>
    <ligand>
        <name>thiamine diphosphate</name>
        <dbReference type="ChEBI" id="CHEBI:58937"/>
    </ligand>
</feature>
<dbReference type="GO" id="GO:0030976">
    <property type="term" value="F:thiamine pyrophosphate binding"/>
    <property type="evidence" value="ECO:0007669"/>
    <property type="project" value="UniProtKB-UniRule"/>
</dbReference>
<dbReference type="Pfam" id="PF13292">
    <property type="entry name" value="DXP_synthase_N"/>
    <property type="match status" value="1"/>
</dbReference>
<evidence type="ECO:0000256" key="4">
    <source>
        <dbReference type="ARBA" id="ARBA00022679"/>
    </source>
</evidence>
<dbReference type="SUPFAM" id="SSF52922">
    <property type="entry name" value="TK C-terminal domain-like"/>
    <property type="match status" value="1"/>
</dbReference>
<evidence type="ECO:0000256" key="3">
    <source>
        <dbReference type="ARBA" id="ARBA00011738"/>
    </source>
</evidence>
<dbReference type="GO" id="GO:0009228">
    <property type="term" value="P:thiamine biosynthetic process"/>
    <property type="evidence" value="ECO:0007669"/>
    <property type="project" value="UniProtKB-UniRule"/>
</dbReference>
<comment type="cofactor">
    <cofactor evidence="10">
        <name>thiamine diphosphate</name>
        <dbReference type="ChEBI" id="CHEBI:58937"/>
    </cofactor>
    <text evidence="10">Binds 1 thiamine pyrophosphate per subunit.</text>
</comment>
<dbReference type="EC" id="2.2.1.7" evidence="10"/>
<name>A0A2S7N5C8_9BACI</name>
<organism evidence="12 13">
    <name type="scientific">Pradoshia eiseniae</name>
    <dbReference type="NCBI Taxonomy" id="2064768"/>
    <lineage>
        <taxon>Bacteria</taxon>
        <taxon>Bacillati</taxon>
        <taxon>Bacillota</taxon>
        <taxon>Bacilli</taxon>
        <taxon>Bacillales</taxon>
        <taxon>Bacillaceae</taxon>
        <taxon>Pradoshia</taxon>
    </lineage>
</organism>
<dbReference type="PROSITE" id="PS00801">
    <property type="entry name" value="TRANSKETOLASE_1"/>
    <property type="match status" value="1"/>
</dbReference>
<dbReference type="GO" id="GO:0019288">
    <property type="term" value="P:isopentenyl diphosphate biosynthetic process, methylerythritol 4-phosphate pathway"/>
    <property type="evidence" value="ECO:0007669"/>
    <property type="project" value="TreeGrafter"/>
</dbReference>
<feature type="binding site" evidence="10">
    <location>
        <position position="173"/>
    </location>
    <ligand>
        <name>Mg(2+)</name>
        <dbReference type="ChEBI" id="CHEBI:18420"/>
    </ligand>
</feature>
<feature type="binding site" evidence="10">
    <location>
        <position position="72"/>
    </location>
    <ligand>
        <name>thiamine diphosphate</name>
        <dbReference type="ChEBI" id="CHEBI:58937"/>
    </ligand>
</feature>
<evidence type="ECO:0000256" key="8">
    <source>
        <dbReference type="ARBA" id="ARBA00023052"/>
    </source>
</evidence>
<dbReference type="OrthoDB" id="9803371at2"/>
<feature type="binding site" evidence="10">
    <location>
        <begin position="113"/>
        <end position="115"/>
    </location>
    <ligand>
        <name>thiamine diphosphate</name>
        <dbReference type="ChEBI" id="CHEBI:58937"/>
    </ligand>
</feature>
<keyword evidence="9 10" id="KW-0414">Isoprene biosynthesis</keyword>
<dbReference type="NCBIfam" id="NF003933">
    <property type="entry name" value="PRK05444.2-2"/>
    <property type="match status" value="1"/>
</dbReference>
<keyword evidence="7 10" id="KW-0784">Thiamine biosynthesis</keyword>
<keyword evidence="4 10" id="KW-0808">Transferase</keyword>
<dbReference type="Pfam" id="PF02779">
    <property type="entry name" value="Transket_pyr"/>
    <property type="match status" value="1"/>
</dbReference>
<dbReference type="EMBL" id="PKOZ01000001">
    <property type="protein sequence ID" value="PQD97226.1"/>
    <property type="molecule type" value="Genomic_DNA"/>
</dbReference>
<dbReference type="InterPro" id="IPR049557">
    <property type="entry name" value="Transketolase_CS"/>
</dbReference>